<dbReference type="Gene3D" id="3.10.129.130">
    <property type="match status" value="1"/>
</dbReference>
<dbReference type="InterPro" id="IPR053735">
    <property type="entry name" value="Type_III_TA_endoRNase"/>
</dbReference>
<organism evidence="2 3">
    <name type="scientific">Caproiciproducens galactitolivorans</name>
    <dbReference type="NCBI Taxonomy" id="642589"/>
    <lineage>
        <taxon>Bacteria</taxon>
        <taxon>Bacillati</taxon>
        <taxon>Bacillota</taxon>
        <taxon>Clostridia</taxon>
        <taxon>Eubacteriales</taxon>
        <taxon>Acutalibacteraceae</taxon>
        <taxon>Caproiciproducens</taxon>
    </lineage>
</organism>
<dbReference type="CDD" id="cd17492">
    <property type="entry name" value="toxin_CptN"/>
    <property type="match status" value="1"/>
</dbReference>
<dbReference type="EMBL" id="JAPOHA010000001">
    <property type="protein sequence ID" value="MCY1712845.1"/>
    <property type="molecule type" value="Genomic_DNA"/>
</dbReference>
<keyword evidence="3" id="KW-1185">Reference proteome</keyword>
<dbReference type="NCBIfam" id="NF047359">
    <property type="entry name" value="CptIN"/>
    <property type="match status" value="1"/>
</dbReference>
<protein>
    <submittedName>
        <fullName evidence="2">Uncharacterized protein</fullName>
    </submittedName>
</protein>
<evidence type="ECO:0000313" key="2">
    <source>
        <dbReference type="EMBL" id="MCY1712845.1"/>
    </source>
</evidence>
<feature type="region of interest" description="Disordered" evidence="1">
    <location>
        <begin position="181"/>
        <end position="202"/>
    </location>
</feature>
<dbReference type="RefSeq" id="WP_268056853.1">
    <property type="nucleotide sequence ID" value="NZ_JAPOHA010000001.1"/>
</dbReference>
<proteinExistence type="predicted"/>
<gene>
    <name evidence="2" type="ORF">OUY18_01050</name>
</gene>
<evidence type="ECO:0000256" key="1">
    <source>
        <dbReference type="SAM" id="MobiDB-lite"/>
    </source>
</evidence>
<evidence type="ECO:0000313" key="3">
    <source>
        <dbReference type="Proteomes" id="UP001082703"/>
    </source>
</evidence>
<sequence>MDNIEKGKLYFVKDEFFAAVEDKFLKVNKEQNYRPHYYAFQDPESGLLWLIPCSSQISKYERIIAAKKQHHKPSNHIQIIAVSGKKQVFLYQDMFPILPKYIMGVYKNIYGEFQIKDPKLLLQIEVNAKKIIKLLRHGVKFTPTQPDINRIEHIMLEEQKDFDLNKGEGISSEKISLQDRIDDAREKSQKNHIKREDFHIER</sequence>
<reference evidence="2 3" key="1">
    <citation type="submission" date="2022-11" db="EMBL/GenBank/DDBJ databases">
        <authorList>
            <person name="Caiyu Z."/>
        </authorList>
    </citation>
    <scope>NUCLEOTIDE SEQUENCE [LARGE SCALE GENOMIC DNA]</scope>
    <source>
        <strain evidence="2 3">YR-4</strain>
    </source>
</reference>
<dbReference type="Proteomes" id="UP001082703">
    <property type="component" value="Unassembled WGS sequence"/>
</dbReference>
<comment type="caution">
    <text evidence="2">The sequence shown here is derived from an EMBL/GenBank/DDBJ whole genome shotgun (WGS) entry which is preliminary data.</text>
</comment>
<accession>A0ABT4BPS6</accession>
<dbReference type="InterPro" id="IPR058108">
    <property type="entry name" value="CptIN-like"/>
</dbReference>
<name>A0ABT4BPS6_9FIRM</name>